<evidence type="ECO:0000256" key="1">
    <source>
        <dbReference type="ARBA" id="ARBA00000085"/>
    </source>
</evidence>
<keyword evidence="5" id="KW-0547">Nucleotide-binding</keyword>
<dbReference type="GO" id="GO:0000155">
    <property type="term" value="F:phosphorelay sensor kinase activity"/>
    <property type="evidence" value="ECO:0007669"/>
    <property type="project" value="InterPro"/>
</dbReference>
<dbReference type="PANTHER" id="PTHR43065:SF46">
    <property type="entry name" value="C4-DICARBOXYLATE TRANSPORT SENSOR PROTEIN DCTB"/>
    <property type="match status" value="1"/>
</dbReference>
<dbReference type="InterPro" id="IPR011006">
    <property type="entry name" value="CheY-like_superfamily"/>
</dbReference>
<keyword evidence="14" id="KW-1185">Reference proteome</keyword>
<dbReference type="PANTHER" id="PTHR43065">
    <property type="entry name" value="SENSOR HISTIDINE KINASE"/>
    <property type="match status" value="1"/>
</dbReference>
<dbReference type="Gene3D" id="1.10.287.130">
    <property type="match status" value="1"/>
</dbReference>
<evidence type="ECO:0000259" key="12">
    <source>
        <dbReference type="PROSITE" id="PS50112"/>
    </source>
</evidence>
<dbReference type="SMART" id="SM00086">
    <property type="entry name" value="PAC"/>
    <property type="match status" value="2"/>
</dbReference>
<dbReference type="InterPro" id="IPR003661">
    <property type="entry name" value="HisK_dim/P_dom"/>
</dbReference>
<dbReference type="SUPFAM" id="SSF55785">
    <property type="entry name" value="PYP-like sensor domain (PAS domain)"/>
    <property type="match status" value="2"/>
</dbReference>
<feature type="domain" description="PAS" evidence="12">
    <location>
        <begin position="45"/>
        <end position="99"/>
    </location>
</feature>
<dbReference type="InterPro" id="IPR005467">
    <property type="entry name" value="His_kinase_dom"/>
</dbReference>
<dbReference type="EC" id="2.7.13.3" evidence="2"/>
<dbReference type="InterPro" id="IPR013655">
    <property type="entry name" value="PAS_fold_3"/>
</dbReference>
<dbReference type="Pfam" id="PF00989">
    <property type="entry name" value="PAS"/>
    <property type="match status" value="1"/>
</dbReference>
<keyword evidence="4" id="KW-0808">Transferase</keyword>
<dbReference type="SUPFAM" id="SSF55874">
    <property type="entry name" value="ATPase domain of HSP90 chaperone/DNA topoisomerase II/histidine kinase"/>
    <property type="match status" value="1"/>
</dbReference>
<dbReference type="InterPro" id="IPR035965">
    <property type="entry name" value="PAS-like_dom_sf"/>
</dbReference>
<keyword evidence="8" id="KW-0902">Two-component regulatory system</keyword>
<evidence type="ECO:0000256" key="3">
    <source>
        <dbReference type="ARBA" id="ARBA00022553"/>
    </source>
</evidence>
<proteinExistence type="predicted"/>
<evidence type="ECO:0000256" key="8">
    <source>
        <dbReference type="ARBA" id="ARBA00023012"/>
    </source>
</evidence>
<evidence type="ECO:0000256" key="5">
    <source>
        <dbReference type="ARBA" id="ARBA00022741"/>
    </source>
</evidence>
<dbReference type="InterPro" id="IPR003594">
    <property type="entry name" value="HATPase_dom"/>
</dbReference>
<dbReference type="InterPro" id="IPR036890">
    <property type="entry name" value="HATPase_C_sf"/>
</dbReference>
<protein>
    <recommendedName>
        <fullName evidence="2">histidine kinase</fullName>
        <ecNumber evidence="2">2.7.13.3</ecNumber>
    </recommendedName>
</protein>
<dbReference type="InterPro" id="IPR013767">
    <property type="entry name" value="PAS_fold"/>
</dbReference>
<dbReference type="eggNOG" id="COG2204">
    <property type="taxonomic scope" value="Bacteria"/>
</dbReference>
<dbReference type="AlphaFoldDB" id="B8FIK6"/>
<evidence type="ECO:0000313" key="13">
    <source>
        <dbReference type="EMBL" id="ACL03996.1"/>
    </source>
</evidence>
<feature type="domain" description="Response regulatory" evidence="11">
    <location>
        <begin position="533"/>
        <end position="649"/>
    </location>
</feature>
<evidence type="ECO:0000256" key="2">
    <source>
        <dbReference type="ARBA" id="ARBA00012438"/>
    </source>
</evidence>
<dbReference type="Gene3D" id="3.30.450.20">
    <property type="entry name" value="PAS domain"/>
    <property type="match status" value="2"/>
</dbReference>
<dbReference type="SUPFAM" id="SSF47384">
    <property type="entry name" value="Homodimeric domain of signal transducing histidine kinase"/>
    <property type="match status" value="1"/>
</dbReference>
<name>B8FIK6_DESAL</name>
<evidence type="ECO:0000256" key="4">
    <source>
        <dbReference type="ARBA" id="ARBA00022679"/>
    </source>
</evidence>
<dbReference type="PRINTS" id="PR00344">
    <property type="entry name" value="BCTRLSENSOR"/>
</dbReference>
<gene>
    <name evidence="13" type="ordered locus">Dalk_2303</name>
</gene>
<dbReference type="Gene3D" id="3.30.565.10">
    <property type="entry name" value="Histidine kinase-like ATPase, C-terminal domain"/>
    <property type="match status" value="1"/>
</dbReference>
<dbReference type="Gene3D" id="3.40.50.2300">
    <property type="match status" value="1"/>
</dbReference>
<dbReference type="Pfam" id="PF02518">
    <property type="entry name" value="HATPase_c"/>
    <property type="match status" value="1"/>
</dbReference>
<keyword evidence="7" id="KW-0067">ATP-binding</keyword>
<dbReference type="HOGENOM" id="CLU_000445_114_51_7"/>
<dbReference type="CDD" id="cd00130">
    <property type="entry name" value="PAS"/>
    <property type="match status" value="2"/>
</dbReference>
<dbReference type="InterPro" id="IPR036097">
    <property type="entry name" value="HisK_dim/P_sf"/>
</dbReference>
<dbReference type="PROSITE" id="PS50110">
    <property type="entry name" value="RESPONSE_REGULATORY"/>
    <property type="match status" value="1"/>
</dbReference>
<evidence type="ECO:0000313" key="14">
    <source>
        <dbReference type="Proteomes" id="UP000000739"/>
    </source>
</evidence>
<dbReference type="EMBL" id="CP001322">
    <property type="protein sequence ID" value="ACL03996.1"/>
    <property type="molecule type" value="Genomic_DNA"/>
</dbReference>
<dbReference type="InterPro" id="IPR000014">
    <property type="entry name" value="PAS"/>
</dbReference>
<sequence>MSTQPKSPLPCAKGRERPHCARDLSRLGDSSDIFSAVINNANEAVLITQDGVIQAANKKAMEISGRTMEELSSKPFLEFLHPEDRQLAMERYLTRLDGREPEEKLWVVRLMDKSGGLRYLESRGAAIPYEGKAAVLHFFTDVTRRLQAEAQIRASEAQYRYLVENASDAICIIQDQELRFFNRAAAAMLGYTPQEVLEIDLLDLVHPDFRERVVNAHLKRLKGEKVPNPYNFDAIAKSGKRINAQLTAAVIEWEGRPALLVLVRDVTESRKREEQIQQARRMEALGALAGGIAHDFNNLLMAVQGHASLMLLSSDLDRKKAKSLRCIEQCVRSGAELTSQLLGYAKGGKYQVRPHNLNTIIENTAAMFGRARKEIRIHLDLSPELWASEVDRAQIEQVLLNIYVNAWHAMDPGGDLFIRSCNCTVDEVQARGMEVAPGKFAKISITDTGVGMDEDTRKRIFEPFFTTREMGRGTGLGMASAYGIVKNHGGFIHVYSEKGRGATFSVFLAASQGCIREAAPENQAPALHRGRGLVLLADDEAMIRDVGGRMLHELGYEVITAADAFEAVRLFRQNARDIKLVILDVIMPGSGVDEALKIIRKSSPEARILLSSGYSVEGQARSLMEMGCHGFIQKPFDIEELAGKIHAIQAN</sequence>
<evidence type="ECO:0000256" key="9">
    <source>
        <dbReference type="PROSITE-ProRule" id="PRU00169"/>
    </source>
</evidence>
<evidence type="ECO:0000259" key="11">
    <source>
        <dbReference type="PROSITE" id="PS50110"/>
    </source>
</evidence>
<accession>B8FIK6</accession>
<organism evidence="13 14">
    <name type="scientific">Desulfatibacillum aliphaticivorans</name>
    <dbReference type="NCBI Taxonomy" id="218208"/>
    <lineage>
        <taxon>Bacteria</taxon>
        <taxon>Pseudomonadati</taxon>
        <taxon>Thermodesulfobacteriota</taxon>
        <taxon>Desulfobacteria</taxon>
        <taxon>Desulfobacterales</taxon>
        <taxon>Desulfatibacillaceae</taxon>
        <taxon>Desulfatibacillum</taxon>
    </lineage>
</organism>
<dbReference type="Proteomes" id="UP000000739">
    <property type="component" value="Chromosome"/>
</dbReference>
<dbReference type="KEGG" id="dal:Dalk_2303"/>
<dbReference type="Pfam" id="PF00072">
    <property type="entry name" value="Response_reg"/>
    <property type="match status" value="1"/>
</dbReference>
<comment type="catalytic activity">
    <reaction evidence="1">
        <text>ATP + protein L-histidine = ADP + protein N-phospho-L-histidine.</text>
        <dbReference type="EC" id="2.7.13.3"/>
    </reaction>
</comment>
<dbReference type="SMART" id="SM00091">
    <property type="entry name" value="PAS"/>
    <property type="match status" value="2"/>
</dbReference>
<keyword evidence="3 9" id="KW-0597">Phosphoprotein</keyword>
<dbReference type="SMART" id="SM00448">
    <property type="entry name" value="REC"/>
    <property type="match status" value="1"/>
</dbReference>
<dbReference type="CDD" id="cd00156">
    <property type="entry name" value="REC"/>
    <property type="match status" value="1"/>
</dbReference>
<dbReference type="GO" id="GO:0006355">
    <property type="term" value="P:regulation of DNA-templated transcription"/>
    <property type="evidence" value="ECO:0007669"/>
    <property type="project" value="InterPro"/>
</dbReference>
<dbReference type="RefSeq" id="WP_015947070.1">
    <property type="nucleotide sequence ID" value="NC_011768.1"/>
</dbReference>
<dbReference type="PROSITE" id="PS50112">
    <property type="entry name" value="PAS"/>
    <property type="match status" value="2"/>
</dbReference>
<dbReference type="InterPro" id="IPR001789">
    <property type="entry name" value="Sig_transdc_resp-reg_receiver"/>
</dbReference>
<dbReference type="SMART" id="SM00388">
    <property type="entry name" value="HisKA"/>
    <property type="match status" value="1"/>
</dbReference>
<dbReference type="GO" id="GO:0005524">
    <property type="term" value="F:ATP binding"/>
    <property type="evidence" value="ECO:0007669"/>
    <property type="project" value="UniProtKB-KW"/>
</dbReference>
<reference evidence="13 14" key="1">
    <citation type="journal article" date="2012" name="Environ. Microbiol.">
        <title>The genome sequence of Desulfatibacillum alkenivorans AK-01: a blueprint for anaerobic alkane oxidation.</title>
        <authorList>
            <person name="Callaghan A.V."/>
            <person name="Morris B.E."/>
            <person name="Pereira I.A."/>
            <person name="McInerney M.J."/>
            <person name="Austin R.N."/>
            <person name="Groves J.T."/>
            <person name="Kukor J.J."/>
            <person name="Suflita J.M."/>
            <person name="Young L.Y."/>
            <person name="Zylstra G.J."/>
            <person name="Wawrik B."/>
        </authorList>
    </citation>
    <scope>NUCLEOTIDE SEQUENCE [LARGE SCALE GENOMIC DNA]</scope>
    <source>
        <strain evidence="13 14">AK-01</strain>
    </source>
</reference>
<dbReference type="Pfam" id="PF08447">
    <property type="entry name" value="PAS_3"/>
    <property type="match status" value="1"/>
</dbReference>
<dbReference type="SMART" id="SM00387">
    <property type="entry name" value="HATPase_c"/>
    <property type="match status" value="1"/>
</dbReference>
<evidence type="ECO:0000256" key="6">
    <source>
        <dbReference type="ARBA" id="ARBA00022777"/>
    </source>
</evidence>
<dbReference type="eggNOG" id="COG4191">
    <property type="taxonomic scope" value="Bacteria"/>
</dbReference>
<evidence type="ECO:0000259" key="10">
    <source>
        <dbReference type="PROSITE" id="PS50109"/>
    </source>
</evidence>
<keyword evidence="6 13" id="KW-0418">Kinase</keyword>
<dbReference type="PROSITE" id="PS50109">
    <property type="entry name" value="HIS_KIN"/>
    <property type="match status" value="1"/>
</dbReference>
<feature type="domain" description="Histidine kinase" evidence="10">
    <location>
        <begin position="291"/>
        <end position="512"/>
    </location>
</feature>
<dbReference type="InterPro" id="IPR004358">
    <property type="entry name" value="Sig_transdc_His_kin-like_C"/>
</dbReference>
<evidence type="ECO:0000256" key="7">
    <source>
        <dbReference type="ARBA" id="ARBA00022840"/>
    </source>
</evidence>
<dbReference type="NCBIfam" id="TIGR00229">
    <property type="entry name" value="sensory_box"/>
    <property type="match status" value="2"/>
</dbReference>
<feature type="modified residue" description="4-aspartylphosphate" evidence="9">
    <location>
        <position position="584"/>
    </location>
</feature>
<dbReference type="InterPro" id="IPR001610">
    <property type="entry name" value="PAC"/>
</dbReference>
<feature type="domain" description="PAS" evidence="12">
    <location>
        <begin position="155"/>
        <end position="224"/>
    </location>
</feature>
<dbReference type="SUPFAM" id="SSF52172">
    <property type="entry name" value="CheY-like"/>
    <property type="match status" value="1"/>
</dbReference>